<dbReference type="Gene3D" id="6.10.140.2220">
    <property type="match status" value="1"/>
</dbReference>
<dbReference type="GO" id="GO:0008270">
    <property type="term" value="F:zinc ion binding"/>
    <property type="evidence" value="ECO:0007669"/>
    <property type="project" value="UniProtKB-KW"/>
</dbReference>
<organism evidence="7 8">
    <name type="scientific">Chaetoceros tenuissimus</name>
    <dbReference type="NCBI Taxonomy" id="426638"/>
    <lineage>
        <taxon>Eukaryota</taxon>
        <taxon>Sar</taxon>
        <taxon>Stramenopiles</taxon>
        <taxon>Ochrophyta</taxon>
        <taxon>Bacillariophyta</taxon>
        <taxon>Coscinodiscophyceae</taxon>
        <taxon>Chaetocerotophycidae</taxon>
        <taxon>Chaetocerotales</taxon>
        <taxon>Chaetocerotaceae</taxon>
        <taxon>Chaetoceros</taxon>
    </lineage>
</organism>
<evidence type="ECO:0000256" key="4">
    <source>
        <dbReference type="PROSITE-ProRule" id="PRU00134"/>
    </source>
</evidence>
<dbReference type="AlphaFoldDB" id="A0AAD3CML8"/>
<feature type="domain" description="MYND-type" evidence="6">
    <location>
        <begin position="273"/>
        <end position="312"/>
    </location>
</feature>
<dbReference type="PROSITE" id="PS50865">
    <property type="entry name" value="ZF_MYND_2"/>
    <property type="match status" value="1"/>
</dbReference>
<gene>
    <name evidence="7" type="ORF">CTEN210_04321</name>
</gene>
<evidence type="ECO:0000259" key="6">
    <source>
        <dbReference type="PROSITE" id="PS50865"/>
    </source>
</evidence>
<dbReference type="SUPFAM" id="SSF144232">
    <property type="entry name" value="HIT/MYND zinc finger-like"/>
    <property type="match status" value="1"/>
</dbReference>
<dbReference type="InterPro" id="IPR002893">
    <property type="entry name" value="Znf_MYND"/>
</dbReference>
<accession>A0AAD3CML8</accession>
<comment type="caution">
    <text evidence="7">The sequence shown here is derived from an EMBL/GenBank/DDBJ whole genome shotgun (WGS) entry which is preliminary data.</text>
</comment>
<keyword evidence="3" id="KW-0862">Zinc</keyword>
<keyword evidence="1" id="KW-0479">Metal-binding</keyword>
<dbReference type="Proteomes" id="UP001054902">
    <property type="component" value="Unassembled WGS sequence"/>
</dbReference>
<dbReference type="Pfam" id="PF01753">
    <property type="entry name" value="zf-MYND"/>
    <property type="match status" value="1"/>
</dbReference>
<keyword evidence="8" id="KW-1185">Reference proteome</keyword>
<evidence type="ECO:0000256" key="1">
    <source>
        <dbReference type="ARBA" id="ARBA00022723"/>
    </source>
</evidence>
<proteinExistence type="predicted"/>
<protein>
    <recommendedName>
        <fullName evidence="6">MYND-type domain-containing protein</fullName>
    </recommendedName>
</protein>
<dbReference type="PROSITE" id="PS01360">
    <property type="entry name" value="ZF_MYND_1"/>
    <property type="match status" value="1"/>
</dbReference>
<feature type="compositionally biased region" description="Basic residues" evidence="5">
    <location>
        <begin position="1"/>
        <end position="15"/>
    </location>
</feature>
<sequence>MPSRKKKAGRRRLQRKKETGGAKGRTAPEKTEYELMKEHLARNPSIEEDARRIESILSRTVEERKIFDEFMIWSFSDKADLTSNKFAKMAPGIANMLLEGKVAVNDLVFKRGDKIPYMEQRSKSWDIQLSLTILVSSLDECFSSTSDRQDFEKKLQSALLLEQMKNEHSLMSTYRQDVFQKVASEWFHPQEITDKCVYYNASEDTFQKYYEDAQALVIDNFTIPEDDNNEVLKKYYLNSNLRLSVMKDDDELFFNEENKIFSILKLHKERWRCWQCNEFGGKSQLCAGCNCAVYCSRKCQVKHWKVGHKDSCKENGKYWSRFETCKKRIAKALKDERVYTKQKQFIVDGVEKESSMRPCEKIVSQEIVRLPPENFECASIDTFYENMAILAGGGTHPIFGEETITPKLQKMIDEENYESIFSDFSPKNVTENDIRAMVKIFAHLMLGRHVQQFQWESLRENSIIDSKDLSVERFIAFYICFETIDFDIINLFKDWDKFQSEHQYLQELRWMQYYLQRKNGQTLDT</sequence>
<feature type="region of interest" description="Disordered" evidence="5">
    <location>
        <begin position="1"/>
        <end position="32"/>
    </location>
</feature>
<evidence type="ECO:0000256" key="5">
    <source>
        <dbReference type="SAM" id="MobiDB-lite"/>
    </source>
</evidence>
<keyword evidence="2 4" id="KW-0863">Zinc-finger</keyword>
<evidence type="ECO:0000313" key="7">
    <source>
        <dbReference type="EMBL" id="GFH47845.1"/>
    </source>
</evidence>
<evidence type="ECO:0000256" key="2">
    <source>
        <dbReference type="ARBA" id="ARBA00022771"/>
    </source>
</evidence>
<reference evidence="7 8" key="1">
    <citation type="journal article" date="2021" name="Sci. Rep.">
        <title>The genome of the diatom Chaetoceros tenuissimus carries an ancient integrated fragment of an extant virus.</title>
        <authorList>
            <person name="Hongo Y."/>
            <person name="Kimura K."/>
            <person name="Takaki Y."/>
            <person name="Yoshida Y."/>
            <person name="Baba S."/>
            <person name="Kobayashi G."/>
            <person name="Nagasaki K."/>
            <person name="Hano T."/>
            <person name="Tomaru Y."/>
        </authorList>
    </citation>
    <scope>NUCLEOTIDE SEQUENCE [LARGE SCALE GENOMIC DNA]</scope>
    <source>
        <strain evidence="7 8">NIES-3715</strain>
    </source>
</reference>
<name>A0AAD3CML8_9STRA</name>
<evidence type="ECO:0000313" key="8">
    <source>
        <dbReference type="Proteomes" id="UP001054902"/>
    </source>
</evidence>
<feature type="compositionally biased region" description="Basic and acidic residues" evidence="5">
    <location>
        <begin position="16"/>
        <end position="32"/>
    </location>
</feature>
<evidence type="ECO:0000256" key="3">
    <source>
        <dbReference type="ARBA" id="ARBA00022833"/>
    </source>
</evidence>
<dbReference type="EMBL" id="BLLK01000023">
    <property type="protein sequence ID" value="GFH47845.1"/>
    <property type="molecule type" value="Genomic_DNA"/>
</dbReference>